<evidence type="ECO:0000256" key="2">
    <source>
        <dbReference type="ARBA" id="ARBA00022630"/>
    </source>
</evidence>
<keyword evidence="3" id="KW-0677">Repeat</keyword>
<gene>
    <name evidence="8" type="ORF">FPSE_02825</name>
</gene>
<dbReference type="InterPro" id="IPR016166">
    <property type="entry name" value="FAD-bd_PCMH"/>
</dbReference>
<dbReference type="InterPro" id="IPR016169">
    <property type="entry name" value="FAD-bd_PCMH_sub2"/>
</dbReference>
<dbReference type="Gene3D" id="3.40.50.300">
    <property type="entry name" value="P-loop containing nucleotide triphosphate hydrolases"/>
    <property type="match status" value="1"/>
</dbReference>
<feature type="region of interest" description="Disordered" evidence="5">
    <location>
        <begin position="804"/>
        <end position="826"/>
    </location>
</feature>
<dbReference type="HOGENOM" id="CLU_002341_0_0_1"/>
<evidence type="ECO:0000259" key="7">
    <source>
        <dbReference type="PROSITE" id="PS51387"/>
    </source>
</evidence>
<dbReference type="Gene3D" id="3.30.465.10">
    <property type="match status" value="2"/>
</dbReference>
<feature type="domain" description="FAD-binding PCMH-type" evidence="7">
    <location>
        <begin position="111"/>
        <end position="290"/>
    </location>
</feature>
<name>K3W233_FUSPC</name>
<dbReference type="Proteomes" id="UP000007978">
    <property type="component" value="Chromosome 3"/>
</dbReference>
<dbReference type="SUPFAM" id="SSF52540">
    <property type="entry name" value="P-loop containing nucleoside triphosphate hydrolases"/>
    <property type="match status" value="1"/>
</dbReference>
<dbReference type="eggNOG" id="ENOG502R8I5">
    <property type="taxonomic scope" value="Eukaryota"/>
</dbReference>
<comment type="caution">
    <text evidence="8">The sequence shown here is derived from an EMBL/GenBank/DDBJ whole genome shotgun (WGS) entry which is preliminary data.</text>
</comment>
<reference evidence="8 9" key="1">
    <citation type="journal article" date="2012" name="PLoS Pathog.">
        <title>Comparative pathogenomics reveals horizontally acquired novel virulence genes in fungi infecting cereal hosts.</title>
        <authorList>
            <person name="Gardiner D.M."/>
            <person name="McDonald M.C."/>
            <person name="Covarelli L."/>
            <person name="Solomon P.S."/>
            <person name="Rusu A.G."/>
            <person name="Marshall M."/>
            <person name="Kazan K."/>
            <person name="Chakraborty S."/>
            <person name="McDonald B.A."/>
            <person name="Manners J.M."/>
        </authorList>
    </citation>
    <scope>NUCLEOTIDE SEQUENCE [LARGE SCALE GENOMIC DNA]</scope>
    <source>
        <strain evidence="8 9">CS3096</strain>
    </source>
</reference>
<dbReference type="SUPFAM" id="SSF56176">
    <property type="entry name" value="FAD-binding/transporter-associated domain-like"/>
    <property type="match status" value="1"/>
</dbReference>
<dbReference type="OrthoDB" id="5086500at2759"/>
<feature type="region of interest" description="Disordered" evidence="5">
    <location>
        <begin position="863"/>
        <end position="960"/>
    </location>
</feature>
<dbReference type="Pfam" id="PF24883">
    <property type="entry name" value="NPHP3_N"/>
    <property type="match status" value="1"/>
</dbReference>
<feature type="compositionally biased region" description="Acidic residues" evidence="5">
    <location>
        <begin position="931"/>
        <end position="945"/>
    </location>
</feature>
<feature type="compositionally biased region" description="Polar residues" evidence="5">
    <location>
        <begin position="946"/>
        <end position="960"/>
    </location>
</feature>
<sequence>MRKFLISSLLALATGSNAAAKESCKCFPGDSCWPSDAEWSRLNSTVGGRLVATVPLGSPCHDPTYNAEECKNLQSEWHYSSVHTQSSSSMMAPLFANQSCDPFQPRDKPCTLGNYVRYAVNVTSAEDVAAAVKFAQKKNIRFVIRNTGHDYLGRSTGAGALSVWTHYLKGIEVIDWKDKHYKGKALKVGAGVQGFEALAAAHAKGLVVVTGECPSVGLVGGYTQGGGHSALSTNFGLAADNALEFEVVTADGKLVKANRSQNSDLYWALSGAGSGNYGVVVSATVQAHPEAKVSGASFLITAPEGHPDLIYDAIDAFHAALPKIVDSGVMIIYFFGSSFLQIPALTAYGKTEAEVKKILKPLADSLAALGLKFEPTFTNFSSYYEHYGHYWGPLPAGNIQIGTQIFGGRLLPRNKVDEFAPTARKLAEMGVTYIGVGLNVSKFGANSGNSVLPQWRDSLVMVSLTLPWDNEAPWEEMLAAQKKMTEVVQPVIEAATPGAGAYINEANFQQPDWQDTFYGANYDKLLQMKKKYDPKHLFYATVAVGSEQWDVAKDGPAPADPASLSISSSCVKDQISLDRYNMSGAEVLAGIGILCNVMQIVTFGKDALHVYRYVSDNGTPDAKLETYLADASTNYQEMKEQLSTTPSPTNDQKEIIKVGEEAYKGLQKLRTYFQELSVDKESRKGLIGKLRVAKTGIKTLFRGKELEDLEKNFQRYQQLLQTRLIGRICNQNDAVALLAQDCFKSLDATKQSVIEGIAQGHTDLSFLISQKTIETKNHIEDQHKATRTVVGNHLSTAEHNLQTHVSESTSVVREDLASRSRTEDELKRHEQLLASLRYPEMNARKNQVVTSFPKTFQWIFSSSGPWSDESSSSDDDDEGISIDDDTSSSGSEGSARLHRRRRVSLEDESSFSEKSAASHRDCSDKDHSDNEETNEDSEADKDEDGSSSSDVSIEDVTTSNISSWSEPTTFTCWLGSESQIFWISGKPASGKSTLMKFIATSPATKEKIAVWRPNVNILPHYFWKAGSVMERSFKGFLLCLIHQVLLDRAELSQRLLQNMPDLRFKWSHDDWDIQQLETVLLWVLEAAAEPFFLIIDGLDESEQFEKHLSTAAQHSNILDRLGKLKDVKICVSSREEYTFTTCFDGVERLQLHKLTRYDIRQFAATRLDGLTFVKPNDRDQILDLIVSRASGVFLWVALVLDSVTRAVRFDNNIESLIERIDHMPRDLIDLVQEMWERSGEDGEIPSYRASASRYFNLAQGLDYDYHGLWKMSILMIAIASDKKGMESMLDLNRVWDVDELARQCSKTLDELHVVCHGLLEVKEKSPTNSNPLPDGIEVYRNMQVRFAHRCVIDFLRDTDSGAALLGACGWAKDEIKARLDGSAMVFARCRMNSRRFLLKRDIMPLNIGIINGKDYILRKTFDTCLESIMRYQTCLKAKTHYQNILFYRCTQWHFAGIPLDFDMWAQSWGSIFAQDPLINEFLASAAKAATASFMERLIMGLSTEDFLSALPAIFRGLSTGYCQDIWEMSGGQEEDDRCILKMITLTKKILSRLSSLGGEGHEAGTLKALSGETREELQRLTCSWFLGICVGLDYDHLDEESKTSIREILHLITLSLTTAEEWNQPIMLFLHQESDNSFKLRALSVFYRGDADPICFLTANLMTTFQVALCLVRHRDTECRLEEFPAWEGQIPCLVERVDPLLHVVVSKKVKPTKTWDQFIWSDYSKEDADEVSKALLHILLTGGPINPEMLHMEEQQREEVPQYGVELMRYLINKFGGTQGLLIHPWSSWIVRDADENEGIGRLDDHVDERSPQPMIELLHKIWDS</sequence>
<evidence type="ECO:0000313" key="8">
    <source>
        <dbReference type="EMBL" id="EKJ76950.1"/>
    </source>
</evidence>
<dbReference type="InterPro" id="IPR012951">
    <property type="entry name" value="BBE"/>
</dbReference>
<dbReference type="PANTHER" id="PTHR10039">
    <property type="entry name" value="AMELOGENIN"/>
    <property type="match status" value="1"/>
</dbReference>
<dbReference type="Pfam" id="PF01565">
    <property type="entry name" value="FAD_binding_4"/>
    <property type="match status" value="1"/>
</dbReference>
<keyword evidence="6" id="KW-0732">Signal</keyword>
<dbReference type="InterPro" id="IPR006094">
    <property type="entry name" value="Oxid_FAD_bind_N"/>
</dbReference>
<dbReference type="GO" id="GO:0016491">
    <property type="term" value="F:oxidoreductase activity"/>
    <property type="evidence" value="ECO:0007669"/>
    <property type="project" value="InterPro"/>
</dbReference>
<keyword evidence="9" id="KW-1185">Reference proteome</keyword>
<dbReference type="Pfam" id="PF25053">
    <property type="entry name" value="DUF7791"/>
    <property type="match status" value="1"/>
</dbReference>
<feature type="chain" id="PRO_5003871486" description="FAD-binding PCMH-type domain-containing protein" evidence="6">
    <location>
        <begin position="21"/>
        <end position="1826"/>
    </location>
</feature>
<keyword evidence="2" id="KW-0285">Flavoprotein</keyword>
<dbReference type="PANTHER" id="PTHR10039:SF5">
    <property type="entry name" value="NACHT DOMAIN-CONTAINING PROTEIN"/>
    <property type="match status" value="1"/>
</dbReference>
<dbReference type="EMBL" id="AFNW01000064">
    <property type="protein sequence ID" value="EKJ76950.1"/>
    <property type="molecule type" value="Genomic_DNA"/>
</dbReference>
<dbReference type="SUPFAM" id="SSF55103">
    <property type="entry name" value="FAD-linked oxidases, C-terminal domain"/>
    <property type="match status" value="1"/>
</dbReference>
<evidence type="ECO:0000256" key="1">
    <source>
        <dbReference type="ARBA" id="ARBA00005466"/>
    </source>
</evidence>
<feature type="signal peptide" evidence="6">
    <location>
        <begin position="1"/>
        <end position="20"/>
    </location>
</feature>
<dbReference type="GeneID" id="20361444"/>
<keyword evidence="4" id="KW-0274">FAD</keyword>
<dbReference type="PROSITE" id="PS51387">
    <property type="entry name" value="FAD_PCMH"/>
    <property type="match status" value="1"/>
</dbReference>
<organism evidence="8 9">
    <name type="scientific">Fusarium pseudograminearum (strain CS3096)</name>
    <name type="common">Wheat and barley crown-rot fungus</name>
    <dbReference type="NCBI Taxonomy" id="1028729"/>
    <lineage>
        <taxon>Eukaryota</taxon>
        <taxon>Fungi</taxon>
        <taxon>Dikarya</taxon>
        <taxon>Ascomycota</taxon>
        <taxon>Pezizomycotina</taxon>
        <taxon>Sordariomycetes</taxon>
        <taxon>Hypocreomycetidae</taxon>
        <taxon>Hypocreales</taxon>
        <taxon>Nectriaceae</taxon>
        <taxon>Fusarium</taxon>
    </lineage>
</organism>
<accession>K3W233</accession>
<proteinExistence type="inferred from homology"/>
<evidence type="ECO:0000256" key="5">
    <source>
        <dbReference type="SAM" id="MobiDB-lite"/>
    </source>
</evidence>
<feature type="compositionally biased region" description="Acidic residues" evidence="5">
    <location>
        <begin position="871"/>
        <end position="886"/>
    </location>
</feature>
<evidence type="ECO:0000313" key="9">
    <source>
        <dbReference type="Proteomes" id="UP000007978"/>
    </source>
</evidence>
<protein>
    <recommendedName>
        <fullName evidence="7">FAD-binding PCMH-type domain-containing protein</fullName>
    </recommendedName>
</protein>
<dbReference type="RefSeq" id="XP_009254219.1">
    <property type="nucleotide sequence ID" value="XM_009255944.1"/>
</dbReference>
<feature type="compositionally biased region" description="Basic and acidic residues" evidence="5">
    <location>
        <begin position="812"/>
        <end position="826"/>
    </location>
</feature>
<dbReference type="InterPro" id="IPR056693">
    <property type="entry name" value="DUF7791"/>
</dbReference>
<dbReference type="GO" id="GO:0071949">
    <property type="term" value="F:FAD binding"/>
    <property type="evidence" value="ECO:0007669"/>
    <property type="project" value="InterPro"/>
</dbReference>
<dbReference type="InterPro" id="IPR027417">
    <property type="entry name" value="P-loop_NTPase"/>
</dbReference>
<evidence type="ECO:0000256" key="3">
    <source>
        <dbReference type="ARBA" id="ARBA00022737"/>
    </source>
</evidence>
<comment type="similarity">
    <text evidence="1">Belongs to the oxygen-dependent FAD-linked oxidoreductase family.</text>
</comment>
<feature type="compositionally biased region" description="Basic and acidic residues" evidence="5">
    <location>
        <begin position="916"/>
        <end position="930"/>
    </location>
</feature>
<dbReference type="InterPro" id="IPR016164">
    <property type="entry name" value="FAD-linked_Oxase-like_C"/>
</dbReference>
<dbReference type="Pfam" id="PF08031">
    <property type="entry name" value="BBE"/>
    <property type="match status" value="1"/>
</dbReference>
<dbReference type="InterPro" id="IPR036318">
    <property type="entry name" value="FAD-bd_PCMH-like_sf"/>
</dbReference>
<dbReference type="KEGG" id="fpu:FPSE_02825"/>
<evidence type="ECO:0000256" key="6">
    <source>
        <dbReference type="SAM" id="SignalP"/>
    </source>
</evidence>
<dbReference type="InterPro" id="IPR056884">
    <property type="entry name" value="NPHP3-like_N"/>
</dbReference>
<evidence type="ECO:0000256" key="4">
    <source>
        <dbReference type="ARBA" id="ARBA00022827"/>
    </source>
</evidence>